<protein>
    <recommendedName>
        <fullName evidence="2">Macrodomain Ori protein</fullName>
    </recommendedName>
</protein>
<comment type="caution">
    <text evidence="3">The sequence shown here is derived from an EMBL/GenBank/DDBJ whole genome shotgun (WGS) entry which is preliminary data.</text>
</comment>
<gene>
    <name evidence="3" type="ORF">CKF58_04910</name>
</gene>
<dbReference type="RefSeq" id="WP_119531560.1">
    <property type="nucleotide sequence ID" value="NZ_JBHSSP010000039.1"/>
</dbReference>
<comment type="similarity">
    <text evidence="1">Belongs to the MaoP family.</text>
</comment>
<dbReference type="Pfam" id="PF04219">
    <property type="entry name" value="DUF413"/>
    <property type="match status" value="1"/>
</dbReference>
<proteinExistence type="inferred from homology"/>
<evidence type="ECO:0000256" key="1">
    <source>
        <dbReference type="ARBA" id="ARBA00093464"/>
    </source>
</evidence>
<name>A0A3A1YMH6_9GAMM</name>
<evidence type="ECO:0000313" key="3">
    <source>
        <dbReference type="EMBL" id="RIY37464.1"/>
    </source>
</evidence>
<dbReference type="InterPro" id="IPR007335">
    <property type="entry name" value="DUF413"/>
</dbReference>
<keyword evidence="4" id="KW-1185">Reference proteome</keyword>
<sequence>MQTQSGFIQEKKYFDDKNYPHGFSRSGDYTIKEAEALENYGSRLTRLANGTVEPENEVEKHFVAVVADQSIEDKTFIEKTWLKYQRLITEVKRVYILADGNSAIMDDGSNLD</sequence>
<dbReference type="AlphaFoldDB" id="A0A3A1YMH6"/>
<organism evidence="3 4">
    <name type="scientific">Psittacicella hinzii</name>
    <dbReference type="NCBI Taxonomy" id="2028575"/>
    <lineage>
        <taxon>Bacteria</taxon>
        <taxon>Pseudomonadati</taxon>
        <taxon>Pseudomonadota</taxon>
        <taxon>Gammaproteobacteria</taxon>
        <taxon>Pasteurellales</taxon>
        <taxon>Psittacicellaceae</taxon>
        <taxon>Psittacicella</taxon>
    </lineage>
</organism>
<evidence type="ECO:0000256" key="2">
    <source>
        <dbReference type="ARBA" id="ARBA00093628"/>
    </source>
</evidence>
<evidence type="ECO:0000313" key="4">
    <source>
        <dbReference type="Proteomes" id="UP000265916"/>
    </source>
</evidence>
<dbReference type="EMBL" id="NRJG01000086">
    <property type="protein sequence ID" value="RIY37464.1"/>
    <property type="molecule type" value="Genomic_DNA"/>
</dbReference>
<dbReference type="OrthoDB" id="6400110at2"/>
<reference evidence="3 4" key="1">
    <citation type="submission" date="2017-08" db="EMBL/GenBank/DDBJ databases">
        <title>Reclassification of Bisgaard taxon 37 and 44.</title>
        <authorList>
            <person name="Christensen H."/>
        </authorList>
    </citation>
    <scope>NUCLEOTIDE SEQUENCE [LARGE SCALE GENOMIC DNA]</scope>
    <source>
        <strain evidence="3 4">111</strain>
    </source>
</reference>
<dbReference type="Proteomes" id="UP000265916">
    <property type="component" value="Unassembled WGS sequence"/>
</dbReference>
<accession>A0A3A1YMH6</accession>